<dbReference type="Proteomes" id="UP000887569">
    <property type="component" value="Unplaced"/>
</dbReference>
<feature type="chain" id="PRO_5038275941" evidence="1">
    <location>
        <begin position="21"/>
        <end position="120"/>
    </location>
</feature>
<name>A0A914ZCY8_PARUN</name>
<evidence type="ECO:0000256" key="1">
    <source>
        <dbReference type="SAM" id="SignalP"/>
    </source>
</evidence>
<keyword evidence="2" id="KW-1185">Reference proteome</keyword>
<reference evidence="3 4" key="1">
    <citation type="submission" date="2022-11" db="UniProtKB">
        <authorList>
            <consortium name="WormBaseParasite"/>
        </authorList>
    </citation>
    <scope>IDENTIFICATION</scope>
</reference>
<sequence length="120" mass="13614">MWLVIMTGSVFALLWSAVMIISTIREFGTCVEEEWTRETCENVSCSAQGSMVITKIRRCGENKVERITKNCIMHSECFPEWTSKEVNCSLTRNGKQVKMLLMNPKIIRKGAIVAFADSKC</sequence>
<proteinExistence type="predicted"/>
<evidence type="ECO:0000313" key="3">
    <source>
        <dbReference type="WBParaSite" id="PgB01_g069_t01"/>
    </source>
</evidence>
<dbReference type="WBParaSite" id="PgB01_g069_t01">
    <property type="protein sequence ID" value="PgB01_g069_t01"/>
    <property type="gene ID" value="PgB01_g069"/>
</dbReference>
<dbReference type="AlphaFoldDB" id="A0A914ZCY8"/>
<organism evidence="2 3">
    <name type="scientific">Parascaris univalens</name>
    <name type="common">Nematode worm</name>
    <dbReference type="NCBI Taxonomy" id="6257"/>
    <lineage>
        <taxon>Eukaryota</taxon>
        <taxon>Metazoa</taxon>
        <taxon>Ecdysozoa</taxon>
        <taxon>Nematoda</taxon>
        <taxon>Chromadorea</taxon>
        <taxon>Rhabditida</taxon>
        <taxon>Spirurina</taxon>
        <taxon>Ascaridomorpha</taxon>
        <taxon>Ascaridoidea</taxon>
        <taxon>Ascarididae</taxon>
        <taxon>Parascaris</taxon>
    </lineage>
</organism>
<dbReference type="WBParaSite" id="PgB01_g069_t03">
    <property type="protein sequence ID" value="PgB01_g069_t03"/>
    <property type="gene ID" value="PgB01_g069"/>
</dbReference>
<evidence type="ECO:0000313" key="4">
    <source>
        <dbReference type="WBParaSite" id="PgB01_g069_t03"/>
    </source>
</evidence>
<protein>
    <submittedName>
        <fullName evidence="3 4">Uncharacterized protein</fullName>
    </submittedName>
</protein>
<keyword evidence="1" id="KW-0732">Signal</keyword>
<feature type="signal peptide" evidence="1">
    <location>
        <begin position="1"/>
        <end position="20"/>
    </location>
</feature>
<accession>A0A914ZCY8</accession>
<evidence type="ECO:0000313" key="2">
    <source>
        <dbReference type="Proteomes" id="UP000887569"/>
    </source>
</evidence>